<reference evidence="4 5" key="1">
    <citation type="journal article" date="2015" name="Genome Announc.">
        <title>Draft Genome Sequence and Gene Annotation of the Entomopathogenic Fungus Verticillium hemipterigenum.</title>
        <authorList>
            <person name="Horn F."/>
            <person name="Habel A."/>
            <person name="Scharf D.H."/>
            <person name="Dworschak J."/>
            <person name="Brakhage A.A."/>
            <person name="Guthke R."/>
            <person name="Hertweck C."/>
            <person name="Linde J."/>
        </authorList>
    </citation>
    <scope>NUCLEOTIDE SEQUENCE [LARGE SCALE GENOMIC DNA]</scope>
</reference>
<dbReference type="OrthoDB" id="19311at2759"/>
<evidence type="ECO:0000256" key="2">
    <source>
        <dbReference type="SAM" id="MobiDB-lite"/>
    </source>
</evidence>
<dbReference type="InterPro" id="IPR016024">
    <property type="entry name" value="ARM-type_fold"/>
</dbReference>
<feature type="compositionally biased region" description="Low complexity" evidence="2">
    <location>
        <begin position="1501"/>
        <end position="1516"/>
    </location>
</feature>
<dbReference type="InterPro" id="IPR018515">
    <property type="entry name" value="Tuberin-type_domain"/>
</dbReference>
<feature type="domain" description="Rap-GAP" evidence="3">
    <location>
        <begin position="1255"/>
        <end position="1499"/>
    </location>
</feature>
<dbReference type="Gene3D" id="3.40.50.11210">
    <property type="entry name" value="Rap/Ran-GAP"/>
    <property type="match status" value="1"/>
</dbReference>
<dbReference type="EMBL" id="CDHN01000001">
    <property type="protein sequence ID" value="CEJ81026.1"/>
    <property type="molecule type" value="Genomic_DNA"/>
</dbReference>
<dbReference type="Pfam" id="PF11864">
    <property type="entry name" value="DUF3384"/>
    <property type="match status" value="1"/>
</dbReference>
<dbReference type="InterPro" id="IPR000331">
    <property type="entry name" value="Rap/Ran_GAP_dom"/>
</dbReference>
<feature type="region of interest" description="Disordered" evidence="2">
    <location>
        <begin position="756"/>
        <end position="792"/>
    </location>
</feature>
<name>A0A0A1SSD7_9HYPO</name>
<dbReference type="GO" id="GO:0005634">
    <property type="term" value="C:nucleus"/>
    <property type="evidence" value="ECO:0007669"/>
    <property type="project" value="InterPro"/>
</dbReference>
<accession>A0A0A1SSD7</accession>
<dbReference type="SUPFAM" id="SSF48371">
    <property type="entry name" value="ARM repeat"/>
    <property type="match status" value="1"/>
</dbReference>
<feature type="region of interest" description="Disordered" evidence="2">
    <location>
        <begin position="1498"/>
        <end position="1532"/>
    </location>
</feature>
<evidence type="ECO:0000313" key="4">
    <source>
        <dbReference type="EMBL" id="CEJ81026.1"/>
    </source>
</evidence>
<sequence>MSRPNADGSSTPETTRQTSFSNVFRGLTTTSSSSRPTRYTPLMTPATAFASTDFIHARAVDRHGFSSTHFNAYDKLKHGSTKERIAAATTLRTAVADYPLNPVLEIWYAGKDTISRSNNKELRTAGWKLLTECVKHKASSDLERKEYFQTLSAPANPDDFRLQLESLMELTKGGRTVSGFDYELMPLLTTFLRTSYEAASGVRQSTESNNQTAPKNTVPDEELEECKNLQQLFTFIHDVVKFSFNSIDGVALDALIDNIVYICSSTLDESDLQSCITTLDAIVTFGSIPNDKLKDCVITLASIYCVVTTLQKQSWHTLSNLCKSHNGQATVRILLDALRDPSTHSLDESTRNREIRGALAALQKLLSKTAEKGYPPVPFALLVDGMASTLQMTKSISVCSSILKLLNSMFDDGDGNLHRILIDEDWSIALEVSTESFKRLMQAVAARAAENKREDSSWSEVRQGLLTLVNRLSTLVSTKSKDFVPRQRVMKFFTDVHELLPDSTVLAVLDYFQEFHCCSPSDLEWEENITLVLDAFFLNRSRPSNTRLRALATVMDAYHIVDLVGDGAEQNFIPRFTRHVLQDIGQEHDTNILSAIIAFTESVVESCDMELFDDIVQALTSVLHADRASAAASPKVGSSASSTSDSTIQADASAKTTESSLANIVTGGFVAMFLRLMSSHCGKSTTLFNALVKVARSTTCDVDARLSAMQLLFRIRADWANRIFITNNLDVEFLAVALRRTEASLAKRRNQEAAQALRVSRNDHGMQSRTSRGMSIGQSNAPTPMRSMSGASNPISSYQQQWMYSPTGTLPDHVPNTISSVLVSCDDDDDEEKRELDTAGAHNRVLDVGGWMEAVLSILRGAPWEVYSFAIVHLPAQLSNHSIFRGATRSIQEVRRLVCEQIRNNCFQEPPNVFGLRRADVAIALYQSLTMLLSYHHHFAKSDEDDIVTTFVTGLISWERCARPCIHALSICCHELPLSTSKSLSQILTAMQAIITQSHVSIHILEFLASLSRLHHVYVNFREDDYRTVFAICFRYLEYARDKRQSNRSSRASEPSTPLTNVPESTGADDLPQYVHAIAYHVIIFWFLALKLPDRAAHVSWITKKLFSDAEASGQPPDDQAVTTLDFMQRVTFADVDESTEDPYFTSERFGEVRKKRWVIGNSIVTVRQGVYTGWAQITKRQPSGTSAYAVRETYRPPPPHQVENHVDITREGQENTNAILPSHLLIQILSPVPQSFDPSRPIPLPDDDTVDRAVRVFDLNSTVDGHKVGVIYIGEGQTKEADILANVSGCADYTTFLNGLGTLTKLKGATFNTQGLDREYGSDGQYTFCWRDRVTEIVFHVITQMPTNLERDPQCTLKKRHIGNDFVNIVFNDSGLPFKFDTFPSQFNLVYIVISPASRASFIAAREAEAASESDGKGAAPFYMVQVIGKPGFPAISPASETKIISLKALPEFIRLVALNAALFSTVWSAREGGEHVSSWSNRLKAIVALRNKYDPKLASNSPSPTPGSNSGMTGQAVDSRPTSTVRESLSSFRRTSVANFFTGSSNHNAEPASHRSSTVSTPTTTHDTEPFAGATGAALVDSVDFAKWA</sequence>
<dbReference type="GO" id="GO:0032007">
    <property type="term" value="P:negative regulation of TOR signaling"/>
    <property type="evidence" value="ECO:0007669"/>
    <property type="project" value="TreeGrafter"/>
</dbReference>
<dbReference type="GO" id="GO:0033596">
    <property type="term" value="C:TSC1-TSC2 complex"/>
    <property type="evidence" value="ECO:0007669"/>
    <property type="project" value="TreeGrafter"/>
</dbReference>
<dbReference type="PROSITE" id="PS50085">
    <property type="entry name" value="RAPGAP"/>
    <property type="match status" value="1"/>
</dbReference>
<gene>
    <name evidence="4" type="ORF">VHEMI01179</name>
</gene>
<keyword evidence="5" id="KW-1185">Reference proteome</keyword>
<dbReference type="Pfam" id="PF03542">
    <property type="entry name" value="Tuberin"/>
    <property type="match status" value="1"/>
</dbReference>
<organism evidence="4 5">
    <name type="scientific">[Torrubiella] hemipterigena</name>
    <dbReference type="NCBI Taxonomy" id="1531966"/>
    <lineage>
        <taxon>Eukaryota</taxon>
        <taxon>Fungi</taxon>
        <taxon>Dikarya</taxon>
        <taxon>Ascomycota</taxon>
        <taxon>Pezizomycotina</taxon>
        <taxon>Sordariomycetes</taxon>
        <taxon>Hypocreomycetidae</taxon>
        <taxon>Hypocreales</taxon>
        <taxon>Clavicipitaceae</taxon>
        <taxon>Clavicipitaceae incertae sedis</taxon>
        <taxon>'Torrubiella' clade</taxon>
    </lineage>
</organism>
<dbReference type="HOGENOM" id="CLU_003828_0_0_1"/>
<protein>
    <recommendedName>
        <fullName evidence="3">Rap-GAP domain-containing protein</fullName>
    </recommendedName>
</protein>
<dbReference type="FunFam" id="3.40.50.11210:FF:000007">
    <property type="entry name" value="Tuberous sclerosis 2"/>
    <property type="match status" value="1"/>
</dbReference>
<dbReference type="InterPro" id="IPR024584">
    <property type="entry name" value="Tuberin_N"/>
</dbReference>
<dbReference type="Pfam" id="PF02145">
    <property type="entry name" value="Rap_GAP"/>
    <property type="match status" value="1"/>
</dbReference>
<evidence type="ECO:0000259" key="3">
    <source>
        <dbReference type="PROSITE" id="PS50085"/>
    </source>
</evidence>
<dbReference type="PANTHER" id="PTHR10063:SF0">
    <property type="entry name" value="TUBERIN"/>
    <property type="match status" value="1"/>
</dbReference>
<feature type="compositionally biased region" description="Polar residues" evidence="2">
    <location>
        <begin position="1522"/>
        <end position="1532"/>
    </location>
</feature>
<dbReference type="InterPro" id="IPR035974">
    <property type="entry name" value="Rap/Ran-GAP_sf"/>
</dbReference>
<dbReference type="Proteomes" id="UP000039046">
    <property type="component" value="Unassembled WGS sequence"/>
</dbReference>
<feature type="compositionally biased region" description="Low complexity" evidence="2">
    <location>
        <begin position="1556"/>
        <end position="1567"/>
    </location>
</feature>
<dbReference type="InterPro" id="IPR027107">
    <property type="entry name" value="Tuberin/Ral-act_asu"/>
</dbReference>
<feature type="compositionally biased region" description="Low complexity" evidence="2">
    <location>
        <begin position="28"/>
        <end position="39"/>
    </location>
</feature>
<proteinExistence type="predicted"/>
<dbReference type="STRING" id="1531966.A0A0A1SSD7"/>
<feature type="region of interest" description="Disordered" evidence="2">
    <location>
        <begin position="1544"/>
        <end position="1574"/>
    </location>
</feature>
<evidence type="ECO:0000256" key="1">
    <source>
        <dbReference type="ARBA" id="ARBA00022468"/>
    </source>
</evidence>
<feature type="compositionally biased region" description="Polar residues" evidence="2">
    <location>
        <begin position="767"/>
        <end position="782"/>
    </location>
</feature>
<evidence type="ECO:0000313" key="5">
    <source>
        <dbReference type="Proteomes" id="UP000039046"/>
    </source>
</evidence>
<keyword evidence="1" id="KW-0343">GTPase activation</keyword>
<dbReference type="PANTHER" id="PTHR10063">
    <property type="entry name" value="TUBERIN"/>
    <property type="match status" value="1"/>
</dbReference>
<dbReference type="GO" id="GO:0005096">
    <property type="term" value="F:GTPase activator activity"/>
    <property type="evidence" value="ECO:0007669"/>
    <property type="project" value="UniProtKB-KW"/>
</dbReference>
<dbReference type="GO" id="GO:0051056">
    <property type="term" value="P:regulation of small GTPase mediated signal transduction"/>
    <property type="evidence" value="ECO:0007669"/>
    <property type="project" value="InterPro"/>
</dbReference>
<feature type="compositionally biased region" description="Polar residues" evidence="2">
    <location>
        <begin position="7"/>
        <end position="22"/>
    </location>
</feature>
<feature type="region of interest" description="Disordered" evidence="2">
    <location>
        <begin position="1"/>
        <end position="39"/>
    </location>
</feature>
<dbReference type="SUPFAM" id="SSF111347">
    <property type="entry name" value="Rap/Ran-GAP"/>
    <property type="match status" value="1"/>
</dbReference>